<name>A0ABZ2L320_9BACT</name>
<gene>
    <name evidence="1" type="ORF">LVJ94_51605</name>
</gene>
<protein>
    <submittedName>
        <fullName evidence="1">Uncharacterized protein</fullName>
    </submittedName>
</protein>
<organism evidence="1 2">
    <name type="scientific">Pendulispora rubella</name>
    <dbReference type="NCBI Taxonomy" id="2741070"/>
    <lineage>
        <taxon>Bacteria</taxon>
        <taxon>Pseudomonadati</taxon>
        <taxon>Myxococcota</taxon>
        <taxon>Myxococcia</taxon>
        <taxon>Myxococcales</taxon>
        <taxon>Sorangiineae</taxon>
        <taxon>Pendulisporaceae</taxon>
        <taxon>Pendulispora</taxon>
    </lineage>
</organism>
<proteinExistence type="predicted"/>
<dbReference type="RefSeq" id="WP_394834977.1">
    <property type="nucleotide sequence ID" value="NZ_CP089929.1"/>
</dbReference>
<evidence type="ECO:0000313" key="2">
    <source>
        <dbReference type="Proteomes" id="UP001374803"/>
    </source>
</evidence>
<evidence type="ECO:0000313" key="1">
    <source>
        <dbReference type="EMBL" id="WXB05333.1"/>
    </source>
</evidence>
<sequence>MAPAPLCADRVLSAEAQRHGGRRLCRAWREPLDGARDGATWLYVLQPTDAKDELPIYSGLSSRLWVTLHEKWPLEVIVEDRPLLPYQAAAAAVARQVWP</sequence>
<dbReference type="Proteomes" id="UP001374803">
    <property type="component" value="Chromosome"/>
</dbReference>
<dbReference type="EMBL" id="CP089983">
    <property type="protein sequence ID" value="WXB05333.1"/>
    <property type="molecule type" value="Genomic_DNA"/>
</dbReference>
<accession>A0ABZ2L320</accession>
<reference evidence="1" key="1">
    <citation type="submission" date="2021-12" db="EMBL/GenBank/DDBJ databases">
        <title>Discovery of the Pendulisporaceae a myxobacterial family with distinct sporulation behavior and unique specialized metabolism.</title>
        <authorList>
            <person name="Garcia R."/>
            <person name="Popoff A."/>
            <person name="Bader C.D."/>
            <person name="Loehr J."/>
            <person name="Walesch S."/>
            <person name="Walt C."/>
            <person name="Boldt J."/>
            <person name="Bunk B."/>
            <person name="Haeckl F.J.F.P.J."/>
            <person name="Gunesch A.P."/>
            <person name="Birkelbach J."/>
            <person name="Nuebel U."/>
            <person name="Pietschmann T."/>
            <person name="Bach T."/>
            <person name="Mueller R."/>
        </authorList>
    </citation>
    <scope>NUCLEOTIDE SEQUENCE</scope>
    <source>
        <strain evidence="1">MSr11367</strain>
    </source>
</reference>
<keyword evidence="2" id="KW-1185">Reference proteome</keyword>